<reference evidence="2 3" key="1">
    <citation type="submission" date="2016-10" db="EMBL/GenBank/DDBJ databases">
        <authorList>
            <person name="de Groot N.N."/>
        </authorList>
    </citation>
    <scope>NUCLEOTIDE SEQUENCE [LARGE SCALE GENOMIC DNA]</scope>
    <source>
        <strain evidence="2 3">CGMCC 1.9167</strain>
    </source>
</reference>
<keyword evidence="1" id="KW-1133">Transmembrane helix</keyword>
<dbReference type="STRING" id="650891.SAMN05216203_2178"/>
<evidence type="ECO:0000313" key="2">
    <source>
        <dbReference type="EMBL" id="SFR65064.1"/>
    </source>
</evidence>
<protein>
    <recommendedName>
        <fullName evidence="4">Methyl-accepting chemotaxis protein</fullName>
    </recommendedName>
</protein>
<keyword evidence="1" id="KW-0812">Transmembrane</keyword>
<dbReference type="RefSeq" id="WP_092012056.1">
    <property type="nucleotide sequence ID" value="NZ_FOYW01000001.1"/>
</dbReference>
<dbReference type="EMBL" id="FOYW01000001">
    <property type="protein sequence ID" value="SFR65064.1"/>
    <property type="molecule type" value="Genomic_DNA"/>
</dbReference>
<keyword evidence="3" id="KW-1185">Reference proteome</keyword>
<sequence>MNHFFTGLTIRVRLIAGFIVLLAITLMLAGIGMLAFKEVTQRTDKADDASRLVKYVLELRTKEKNYLLRGQSEEADAANRLIKYLLEARRDEKNFQFRREVSAAQQVIGELNGALQLADELARQCRAGGEQAGGHPGAPGVGRLS</sequence>
<dbReference type="AlphaFoldDB" id="A0A1I6IEK1"/>
<organism evidence="2 3">
    <name type="scientific">Marinobacter daqiaonensis</name>
    <dbReference type="NCBI Taxonomy" id="650891"/>
    <lineage>
        <taxon>Bacteria</taxon>
        <taxon>Pseudomonadati</taxon>
        <taxon>Pseudomonadota</taxon>
        <taxon>Gammaproteobacteria</taxon>
        <taxon>Pseudomonadales</taxon>
        <taxon>Marinobacteraceae</taxon>
        <taxon>Marinobacter</taxon>
    </lineage>
</organism>
<name>A0A1I6IEK1_9GAMM</name>
<keyword evidence="1" id="KW-0472">Membrane</keyword>
<accession>A0A1I6IEK1</accession>
<feature type="transmembrane region" description="Helical" evidence="1">
    <location>
        <begin position="12"/>
        <end position="36"/>
    </location>
</feature>
<evidence type="ECO:0000256" key="1">
    <source>
        <dbReference type="SAM" id="Phobius"/>
    </source>
</evidence>
<gene>
    <name evidence="2" type="ORF">SAMN05216203_2178</name>
</gene>
<dbReference type="Proteomes" id="UP000198644">
    <property type="component" value="Unassembled WGS sequence"/>
</dbReference>
<evidence type="ECO:0008006" key="4">
    <source>
        <dbReference type="Google" id="ProtNLM"/>
    </source>
</evidence>
<dbReference type="OrthoDB" id="6434013at2"/>
<evidence type="ECO:0000313" key="3">
    <source>
        <dbReference type="Proteomes" id="UP000198644"/>
    </source>
</evidence>
<proteinExistence type="predicted"/>